<name>A0AAD7UJR0_9STRA</name>
<evidence type="ECO:0000313" key="7">
    <source>
        <dbReference type="EMBL" id="KAJ8607175.1"/>
    </source>
</evidence>
<keyword evidence="4 6" id="KW-1133">Transmembrane helix</keyword>
<dbReference type="GO" id="GO:0005384">
    <property type="term" value="F:manganese ion transmembrane transporter activity"/>
    <property type="evidence" value="ECO:0007669"/>
    <property type="project" value="InterPro"/>
</dbReference>
<evidence type="ECO:0000256" key="1">
    <source>
        <dbReference type="ARBA" id="ARBA00004127"/>
    </source>
</evidence>
<protein>
    <submittedName>
        <fullName evidence="7">Uncharacterized protein</fullName>
    </submittedName>
</protein>
<evidence type="ECO:0000256" key="4">
    <source>
        <dbReference type="ARBA" id="ARBA00022989"/>
    </source>
</evidence>
<evidence type="ECO:0000256" key="3">
    <source>
        <dbReference type="ARBA" id="ARBA00022692"/>
    </source>
</evidence>
<dbReference type="InterPro" id="IPR008217">
    <property type="entry name" value="Ccc1_fam"/>
</dbReference>
<feature type="transmembrane region" description="Helical" evidence="6">
    <location>
        <begin position="55"/>
        <end position="80"/>
    </location>
</feature>
<gene>
    <name evidence="7" type="ORF">CTAYLR_007325</name>
</gene>
<evidence type="ECO:0000256" key="6">
    <source>
        <dbReference type="SAM" id="Phobius"/>
    </source>
</evidence>
<keyword evidence="8" id="KW-1185">Reference proteome</keyword>
<dbReference type="AlphaFoldDB" id="A0AAD7UJR0"/>
<dbReference type="PANTHER" id="PTHR31851">
    <property type="entry name" value="FE(2+)/MN(2+) TRANSPORTER PCL1"/>
    <property type="match status" value="1"/>
</dbReference>
<proteinExistence type="inferred from homology"/>
<accession>A0AAD7UJR0</accession>
<dbReference type="GO" id="GO:0012505">
    <property type="term" value="C:endomembrane system"/>
    <property type="evidence" value="ECO:0007669"/>
    <property type="project" value="UniProtKB-SubCell"/>
</dbReference>
<dbReference type="GO" id="GO:0030026">
    <property type="term" value="P:intracellular manganese ion homeostasis"/>
    <property type="evidence" value="ECO:0007669"/>
    <property type="project" value="InterPro"/>
</dbReference>
<evidence type="ECO:0000313" key="8">
    <source>
        <dbReference type="Proteomes" id="UP001230188"/>
    </source>
</evidence>
<comment type="similarity">
    <text evidence="2">Belongs to the CCC1 family.</text>
</comment>
<dbReference type="Pfam" id="PF01988">
    <property type="entry name" value="VIT1"/>
    <property type="match status" value="1"/>
</dbReference>
<keyword evidence="5 6" id="KW-0472">Membrane</keyword>
<comment type="caution">
    <text evidence="7">The sequence shown here is derived from an EMBL/GenBank/DDBJ whole genome shotgun (WGS) entry which is preliminary data.</text>
</comment>
<organism evidence="7 8">
    <name type="scientific">Chrysophaeum taylorii</name>
    <dbReference type="NCBI Taxonomy" id="2483200"/>
    <lineage>
        <taxon>Eukaryota</taxon>
        <taxon>Sar</taxon>
        <taxon>Stramenopiles</taxon>
        <taxon>Ochrophyta</taxon>
        <taxon>Pelagophyceae</taxon>
        <taxon>Pelagomonadales</taxon>
        <taxon>Pelagomonadaceae</taxon>
        <taxon>Chrysophaeum</taxon>
    </lineage>
</organism>
<comment type="subcellular location">
    <subcellularLocation>
        <location evidence="1">Endomembrane system</location>
        <topology evidence="1">Multi-pass membrane protein</topology>
    </subcellularLocation>
</comment>
<evidence type="ECO:0000256" key="2">
    <source>
        <dbReference type="ARBA" id="ARBA00007049"/>
    </source>
</evidence>
<keyword evidence="3 6" id="KW-0812">Transmembrane</keyword>
<dbReference type="Proteomes" id="UP001230188">
    <property type="component" value="Unassembled WGS sequence"/>
</dbReference>
<evidence type="ECO:0000256" key="5">
    <source>
        <dbReference type="ARBA" id="ARBA00023136"/>
    </source>
</evidence>
<feature type="transmembrane region" description="Helical" evidence="6">
    <location>
        <begin position="182"/>
        <end position="201"/>
    </location>
</feature>
<dbReference type="EMBL" id="JAQMWT010000230">
    <property type="protein sequence ID" value="KAJ8607175.1"/>
    <property type="molecule type" value="Genomic_DNA"/>
</dbReference>
<reference evidence="7" key="1">
    <citation type="submission" date="2023-01" db="EMBL/GenBank/DDBJ databases">
        <title>Metagenome sequencing of chrysophaentin producing Chrysophaeum taylorii.</title>
        <authorList>
            <person name="Davison J."/>
            <person name="Bewley C."/>
        </authorList>
    </citation>
    <scope>NUCLEOTIDE SEQUENCE</scope>
    <source>
        <strain evidence="7">NIES-1699</strain>
    </source>
</reference>
<sequence>MGGDAEMRIRKAYTSEDVDLSMQAHDTLLEAEETHASAEAGEIVKSLVFGGLDGIITTFAIVAAVAGAGLSTSTVILMGVANLVADGISMGLGDYLSESAERNFVRHEFKREQWEMRNYPAGEVREMIQIYVNKKGFSEEDATTVMRVMAKYPKAFIEMMCVDELGFIAPDDDDFPAWKKGFVTMLAFDMFGSIPVLVYVIARALPATPSKDVLFAVSAAATALTIKAKSRLAS</sequence>